<keyword evidence="1" id="KW-1133">Transmembrane helix</keyword>
<dbReference type="RefSeq" id="WP_033496682.1">
    <property type="nucleotide sequence ID" value="NZ_JGZI01000009.1"/>
</dbReference>
<dbReference type="OrthoDB" id="5195652at2"/>
<evidence type="ECO:0000313" key="2">
    <source>
        <dbReference type="EMBL" id="KFI82429.1"/>
    </source>
</evidence>
<accession>A0A087CGM9</accession>
<dbReference type="Proteomes" id="UP000029050">
    <property type="component" value="Unassembled WGS sequence"/>
</dbReference>
<keyword evidence="1" id="KW-0472">Membrane</keyword>
<feature type="transmembrane region" description="Helical" evidence="1">
    <location>
        <begin position="30"/>
        <end position="55"/>
    </location>
</feature>
<dbReference type="eggNOG" id="ENOG5032576">
    <property type="taxonomic scope" value="Bacteria"/>
</dbReference>
<dbReference type="AlphaFoldDB" id="A0A087CGM9"/>
<name>A0A087CGM9_9BIFI</name>
<keyword evidence="3" id="KW-1185">Reference proteome</keyword>
<evidence type="ECO:0000256" key="1">
    <source>
        <dbReference type="SAM" id="Phobius"/>
    </source>
</evidence>
<protein>
    <submittedName>
        <fullName evidence="2">Uncharacterized protein</fullName>
    </submittedName>
</protein>
<proteinExistence type="predicted"/>
<keyword evidence="1" id="KW-0812">Transmembrane</keyword>
<dbReference type="EMBL" id="JGZI01000009">
    <property type="protein sequence ID" value="KFI82429.1"/>
    <property type="molecule type" value="Genomic_DNA"/>
</dbReference>
<reference evidence="2 3" key="1">
    <citation type="submission" date="2014-03" db="EMBL/GenBank/DDBJ databases">
        <title>Genomics of Bifidobacteria.</title>
        <authorList>
            <person name="Ventura M."/>
            <person name="Milani C."/>
            <person name="Lugli G.A."/>
        </authorList>
    </citation>
    <scope>NUCLEOTIDE SEQUENCE [LARGE SCALE GENOMIC DNA]</scope>
    <source>
        <strain evidence="2 3">LMG 21775</strain>
    </source>
</reference>
<gene>
    <name evidence="2" type="ORF">BPSY_1280</name>
</gene>
<evidence type="ECO:0000313" key="3">
    <source>
        <dbReference type="Proteomes" id="UP000029050"/>
    </source>
</evidence>
<dbReference type="GeneID" id="98300486"/>
<sequence>MHRLVCRKCGSSNISVQISTIQTPKGRHGAIYWILIGWWLHPLLWLFLTLPMLIWRVIHPNRKTNIRTQKIAVCQQCGYSWSV</sequence>
<comment type="caution">
    <text evidence="2">The sequence shown here is derived from an EMBL/GenBank/DDBJ whole genome shotgun (WGS) entry which is preliminary data.</text>
</comment>
<organism evidence="2 3">
    <name type="scientific">Bifidobacterium psychraerophilum</name>
    <dbReference type="NCBI Taxonomy" id="218140"/>
    <lineage>
        <taxon>Bacteria</taxon>
        <taxon>Bacillati</taxon>
        <taxon>Actinomycetota</taxon>
        <taxon>Actinomycetes</taxon>
        <taxon>Bifidobacteriales</taxon>
        <taxon>Bifidobacteriaceae</taxon>
        <taxon>Bifidobacterium</taxon>
    </lineage>
</organism>